<evidence type="ECO:0000256" key="4">
    <source>
        <dbReference type="ARBA" id="ARBA00005420"/>
    </source>
</evidence>
<evidence type="ECO:0000256" key="6">
    <source>
        <dbReference type="ARBA" id="ARBA00022516"/>
    </source>
</evidence>
<organism evidence="15 16">
    <name type="scientific">Klebsormidium nitens</name>
    <name type="common">Green alga</name>
    <name type="synonym">Ulothrix nitens</name>
    <dbReference type="NCBI Taxonomy" id="105231"/>
    <lineage>
        <taxon>Eukaryota</taxon>
        <taxon>Viridiplantae</taxon>
        <taxon>Streptophyta</taxon>
        <taxon>Klebsormidiophyceae</taxon>
        <taxon>Klebsormidiales</taxon>
        <taxon>Klebsormidiaceae</taxon>
        <taxon>Klebsormidium</taxon>
    </lineage>
</organism>
<proteinExistence type="inferred from homology"/>
<evidence type="ECO:0000256" key="5">
    <source>
        <dbReference type="ARBA" id="ARBA00013244"/>
    </source>
</evidence>
<comment type="pathway">
    <text evidence="2">Glycerolipid metabolism; triacylglycerol biosynthesis.</text>
</comment>
<evidence type="ECO:0000256" key="9">
    <source>
        <dbReference type="ARBA" id="ARBA00022798"/>
    </source>
</evidence>
<keyword evidence="9" id="KW-0319">Glycerol metabolism</keyword>
<keyword evidence="7 15" id="KW-0808">Transferase</keyword>
<evidence type="ECO:0000256" key="2">
    <source>
        <dbReference type="ARBA" id="ARBA00004771"/>
    </source>
</evidence>
<evidence type="ECO:0000256" key="12">
    <source>
        <dbReference type="ARBA" id="ARBA00023098"/>
    </source>
</evidence>
<dbReference type="STRING" id="105231.A0A1Y1I637"/>
<comment type="subcellular location">
    <subcellularLocation>
        <location evidence="1">Endoplasmic reticulum membrane</location>
        <topology evidence="1">Multi-pass membrane protein</topology>
    </subcellularLocation>
</comment>
<keyword evidence="13" id="KW-0472">Membrane</keyword>
<dbReference type="AlphaFoldDB" id="A0A1Y1I637"/>
<dbReference type="EMBL" id="DF237128">
    <property type="protein sequence ID" value="GAQ84187.1"/>
    <property type="molecule type" value="Genomic_DNA"/>
</dbReference>
<evidence type="ECO:0000256" key="14">
    <source>
        <dbReference type="ARBA" id="ARBA00023315"/>
    </source>
</evidence>
<keyword evidence="14 15" id="KW-0012">Acyltransferase</keyword>
<dbReference type="GO" id="GO:0004144">
    <property type="term" value="F:diacylglycerol O-acyltransferase activity"/>
    <property type="evidence" value="ECO:0000318"/>
    <property type="project" value="GO_Central"/>
</dbReference>
<evidence type="ECO:0000256" key="7">
    <source>
        <dbReference type="ARBA" id="ARBA00022679"/>
    </source>
</evidence>
<evidence type="ECO:0000256" key="11">
    <source>
        <dbReference type="ARBA" id="ARBA00022989"/>
    </source>
</evidence>
<keyword evidence="12" id="KW-0443">Lipid metabolism</keyword>
<reference evidence="15 16" key="1">
    <citation type="journal article" date="2014" name="Nat. Commun.">
        <title>Klebsormidium flaccidum genome reveals primary factors for plant terrestrial adaptation.</title>
        <authorList>
            <person name="Hori K."/>
            <person name="Maruyama F."/>
            <person name="Fujisawa T."/>
            <person name="Togashi T."/>
            <person name="Yamamoto N."/>
            <person name="Seo M."/>
            <person name="Sato S."/>
            <person name="Yamada T."/>
            <person name="Mori H."/>
            <person name="Tajima N."/>
            <person name="Moriyama T."/>
            <person name="Ikeuchi M."/>
            <person name="Watanabe M."/>
            <person name="Wada H."/>
            <person name="Kobayashi K."/>
            <person name="Saito M."/>
            <person name="Masuda T."/>
            <person name="Sasaki-Sekimoto Y."/>
            <person name="Mashiguchi K."/>
            <person name="Awai K."/>
            <person name="Shimojima M."/>
            <person name="Masuda S."/>
            <person name="Iwai M."/>
            <person name="Nobusawa T."/>
            <person name="Narise T."/>
            <person name="Kondo S."/>
            <person name="Saito H."/>
            <person name="Sato R."/>
            <person name="Murakawa M."/>
            <person name="Ihara Y."/>
            <person name="Oshima-Yamada Y."/>
            <person name="Ohtaka K."/>
            <person name="Satoh M."/>
            <person name="Sonobe K."/>
            <person name="Ishii M."/>
            <person name="Ohtani R."/>
            <person name="Kanamori-Sato M."/>
            <person name="Honoki R."/>
            <person name="Miyazaki D."/>
            <person name="Mochizuki H."/>
            <person name="Umetsu J."/>
            <person name="Higashi K."/>
            <person name="Shibata D."/>
            <person name="Kamiya Y."/>
            <person name="Sato N."/>
            <person name="Nakamura Y."/>
            <person name="Tabata S."/>
            <person name="Ida S."/>
            <person name="Kurokawa K."/>
            <person name="Ohta H."/>
        </authorList>
    </citation>
    <scope>NUCLEOTIDE SEQUENCE [LARGE SCALE GENOMIC DNA]</scope>
    <source>
        <strain evidence="15 16">NIES-2285</strain>
    </source>
</reference>
<protein>
    <recommendedName>
        <fullName evidence="5">diacylglycerol O-acyltransferase</fullName>
        <ecNumber evidence="5">2.3.1.20</ecNumber>
    </recommendedName>
</protein>
<keyword evidence="8" id="KW-0812">Transmembrane</keyword>
<evidence type="ECO:0000256" key="8">
    <source>
        <dbReference type="ARBA" id="ARBA00022692"/>
    </source>
</evidence>
<dbReference type="Proteomes" id="UP000054558">
    <property type="component" value="Unassembled WGS sequence"/>
</dbReference>
<keyword evidence="6" id="KW-0444">Lipid biosynthesis</keyword>
<evidence type="ECO:0000256" key="13">
    <source>
        <dbReference type="ARBA" id="ARBA00023136"/>
    </source>
</evidence>
<dbReference type="Pfam" id="PF03982">
    <property type="entry name" value="DAGAT"/>
    <property type="match status" value="1"/>
</dbReference>
<keyword evidence="10" id="KW-0256">Endoplasmic reticulum</keyword>
<dbReference type="EC" id="2.3.1.20" evidence="5"/>
<comment type="pathway">
    <text evidence="3">Lipid metabolism.</text>
</comment>
<dbReference type="GO" id="GO:0005789">
    <property type="term" value="C:endoplasmic reticulum membrane"/>
    <property type="evidence" value="ECO:0000318"/>
    <property type="project" value="GO_Central"/>
</dbReference>
<evidence type="ECO:0000256" key="10">
    <source>
        <dbReference type="ARBA" id="ARBA00022824"/>
    </source>
</evidence>
<dbReference type="InterPro" id="IPR007130">
    <property type="entry name" value="DAGAT"/>
</dbReference>
<dbReference type="GO" id="GO:0006071">
    <property type="term" value="P:glycerol metabolic process"/>
    <property type="evidence" value="ECO:0007669"/>
    <property type="project" value="UniProtKB-KW"/>
</dbReference>
<dbReference type="OMA" id="RMVHIYP"/>
<dbReference type="GO" id="GO:0019432">
    <property type="term" value="P:triglyceride biosynthetic process"/>
    <property type="evidence" value="ECO:0000318"/>
    <property type="project" value="GO_Central"/>
</dbReference>
<dbReference type="PANTHER" id="PTHR12317:SF0">
    <property type="entry name" value="ACYLTRANSFERASE"/>
    <property type="match status" value="1"/>
</dbReference>
<gene>
    <name evidence="15" type="ORF">KFL_001790270</name>
</gene>
<dbReference type="CDD" id="cd07987">
    <property type="entry name" value="LPLAT_MGAT-like"/>
    <property type="match status" value="1"/>
</dbReference>
<evidence type="ECO:0000256" key="1">
    <source>
        <dbReference type="ARBA" id="ARBA00004477"/>
    </source>
</evidence>
<keyword evidence="16" id="KW-1185">Reference proteome</keyword>
<name>A0A1Y1I637_KLENI</name>
<evidence type="ECO:0000313" key="15">
    <source>
        <dbReference type="EMBL" id="GAQ84187.1"/>
    </source>
</evidence>
<comment type="similarity">
    <text evidence="4">Belongs to the diacylglycerol acyltransferase family.</text>
</comment>
<evidence type="ECO:0000256" key="3">
    <source>
        <dbReference type="ARBA" id="ARBA00005189"/>
    </source>
</evidence>
<dbReference type="PANTHER" id="PTHR12317">
    <property type="entry name" value="DIACYLGLYCEROL O-ACYLTRANSFERASE"/>
    <property type="match status" value="1"/>
</dbReference>
<evidence type="ECO:0000313" key="16">
    <source>
        <dbReference type="Proteomes" id="UP000054558"/>
    </source>
</evidence>
<sequence>MMIYLLHIYLFGRKAASSGSWPAPLKRLSVWKWMRDYFPAQMIRTADLDPSRPYLFAVHPHGILAQGAWLGFATDATSFPQLYPGVNPHFLTLTPHFRTPFLREFLLLHGVCDSAKETCVGLLARGQSIVLTVGGARESLYAKPGTVNLVLERRKGFVKVALETGASLVPVISFGENDVYDTVLTDPASVWGRIQRYFLTVWGVTLPDFKGRGIFFMPFVKMQPYAVPMNIVVGAPLHVQKFEGDIESKEGKLLVDSVHSQYKKALLDLWEVHKARFLANPETELRFI</sequence>
<dbReference type="OrthoDB" id="264532at2759"/>
<keyword evidence="11" id="KW-1133">Transmembrane helix</keyword>
<accession>A0A1Y1I637</accession>